<sequence length="190" mass="19922">MRIIAGEWRGRKLAAPKGDLTRPTADRTRETLFNMLASRLGTFDGLVVADLFAGSGALGIEALSRGAASCLFVENDAGAIDVIRANIAAVGARDRAEVRRGSVMDLGPVPAPYDLVLLDPPYGTGAAAVALDRMGRLGWIGPATLIAAETSARETVDVRSLEIEAERKVGKGKLWLLRKAAGTPGETSPA</sequence>
<organism evidence="3 4">
    <name type="scientific">Tsuneonella aeria</name>
    <dbReference type="NCBI Taxonomy" id="1837929"/>
    <lineage>
        <taxon>Bacteria</taxon>
        <taxon>Pseudomonadati</taxon>
        <taxon>Pseudomonadota</taxon>
        <taxon>Alphaproteobacteria</taxon>
        <taxon>Sphingomonadales</taxon>
        <taxon>Erythrobacteraceae</taxon>
        <taxon>Tsuneonella</taxon>
    </lineage>
</organism>
<dbReference type="SUPFAM" id="SSF53335">
    <property type="entry name" value="S-adenosyl-L-methionine-dependent methyltransferases"/>
    <property type="match status" value="1"/>
</dbReference>
<dbReference type="Pfam" id="PF03602">
    <property type="entry name" value="Cons_hypoth95"/>
    <property type="match status" value="1"/>
</dbReference>
<keyword evidence="2 3" id="KW-0808">Transferase</keyword>
<dbReference type="Proteomes" id="UP000439522">
    <property type="component" value="Unassembled WGS sequence"/>
</dbReference>
<gene>
    <name evidence="3" type="primary">rsmD</name>
    <name evidence="3" type="ORF">GRI40_01385</name>
</gene>
<name>A0A6I4TBA9_9SPHN</name>
<dbReference type="OrthoDB" id="9803017at2"/>
<dbReference type="InterPro" id="IPR029063">
    <property type="entry name" value="SAM-dependent_MTases_sf"/>
</dbReference>
<dbReference type="Gene3D" id="3.40.50.150">
    <property type="entry name" value="Vaccinia Virus protein VP39"/>
    <property type="match status" value="1"/>
</dbReference>
<dbReference type="CDD" id="cd02440">
    <property type="entry name" value="AdoMet_MTases"/>
    <property type="match status" value="1"/>
</dbReference>
<dbReference type="EC" id="2.1.1.171" evidence="3"/>
<keyword evidence="4" id="KW-1185">Reference proteome</keyword>
<dbReference type="InterPro" id="IPR002052">
    <property type="entry name" value="DNA_methylase_N6_adenine_CS"/>
</dbReference>
<accession>A0A6I4TBA9</accession>
<dbReference type="GO" id="GO:0052913">
    <property type="term" value="F:16S rRNA (guanine(966)-N(2))-methyltransferase activity"/>
    <property type="evidence" value="ECO:0007669"/>
    <property type="project" value="UniProtKB-EC"/>
</dbReference>
<evidence type="ECO:0000313" key="4">
    <source>
        <dbReference type="Proteomes" id="UP000439522"/>
    </source>
</evidence>
<dbReference type="EMBL" id="WTZA01000001">
    <property type="protein sequence ID" value="MXO73876.1"/>
    <property type="molecule type" value="Genomic_DNA"/>
</dbReference>
<dbReference type="PROSITE" id="PS00092">
    <property type="entry name" value="N6_MTASE"/>
    <property type="match status" value="1"/>
</dbReference>
<evidence type="ECO:0000313" key="3">
    <source>
        <dbReference type="EMBL" id="MXO73876.1"/>
    </source>
</evidence>
<dbReference type="RefSeq" id="WP_160609684.1">
    <property type="nucleotide sequence ID" value="NZ_WTZA01000001.1"/>
</dbReference>
<evidence type="ECO:0000256" key="1">
    <source>
        <dbReference type="ARBA" id="ARBA00022603"/>
    </source>
</evidence>
<dbReference type="AlphaFoldDB" id="A0A6I4TBA9"/>
<dbReference type="GO" id="GO:0003676">
    <property type="term" value="F:nucleic acid binding"/>
    <property type="evidence" value="ECO:0007669"/>
    <property type="project" value="InterPro"/>
</dbReference>
<dbReference type="PANTHER" id="PTHR43542">
    <property type="entry name" value="METHYLTRANSFERASE"/>
    <property type="match status" value="1"/>
</dbReference>
<dbReference type="PIRSF" id="PIRSF004553">
    <property type="entry name" value="CHP00095"/>
    <property type="match status" value="1"/>
</dbReference>
<dbReference type="InterPro" id="IPR004398">
    <property type="entry name" value="RNA_MeTrfase_RsmD"/>
</dbReference>
<reference evidence="3 4" key="1">
    <citation type="submission" date="2019-12" db="EMBL/GenBank/DDBJ databases">
        <title>Genomic-based taxomic classification of the family Erythrobacteraceae.</title>
        <authorList>
            <person name="Xu L."/>
        </authorList>
    </citation>
    <scope>NUCLEOTIDE SEQUENCE [LARGE SCALE GENOMIC DNA]</scope>
    <source>
        <strain evidence="3 4">100921-2</strain>
    </source>
</reference>
<protein>
    <submittedName>
        <fullName evidence="3">16S rRNA (Guanine(966)-N(2))-methyltransferase RsmD</fullName>
        <ecNumber evidence="3">2.1.1.171</ecNumber>
    </submittedName>
</protein>
<keyword evidence="1 3" id="KW-0489">Methyltransferase</keyword>
<dbReference type="NCBIfam" id="TIGR00095">
    <property type="entry name" value="16S rRNA (guanine(966)-N(2))-methyltransferase RsmD"/>
    <property type="match status" value="1"/>
</dbReference>
<evidence type="ECO:0000256" key="2">
    <source>
        <dbReference type="ARBA" id="ARBA00022679"/>
    </source>
</evidence>
<comment type="caution">
    <text evidence="3">The sequence shown here is derived from an EMBL/GenBank/DDBJ whole genome shotgun (WGS) entry which is preliminary data.</text>
</comment>
<dbReference type="PANTHER" id="PTHR43542:SF1">
    <property type="entry name" value="METHYLTRANSFERASE"/>
    <property type="match status" value="1"/>
</dbReference>
<proteinExistence type="predicted"/>